<dbReference type="Gene3D" id="3.20.20.80">
    <property type="entry name" value="Glycosidases"/>
    <property type="match status" value="1"/>
</dbReference>
<name>A0A1I2HGN4_9MICO</name>
<evidence type="ECO:0000256" key="6">
    <source>
        <dbReference type="ARBA" id="ARBA00023277"/>
    </source>
</evidence>
<reference evidence="13" key="1">
    <citation type="submission" date="2016-10" db="EMBL/GenBank/DDBJ databases">
        <authorList>
            <person name="Varghese N."/>
            <person name="Submissions S."/>
        </authorList>
    </citation>
    <scope>NUCLEOTIDE SEQUENCE [LARGE SCALE GENOMIC DNA]</scope>
    <source>
        <strain evidence="13">DSM 19083</strain>
    </source>
</reference>
<feature type="active site" description="Proton donor" evidence="9">
    <location>
        <position position="197"/>
    </location>
</feature>
<evidence type="ECO:0000256" key="7">
    <source>
        <dbReference type="ARBA" id="ARBA00023295"/>
    </source>
</evidence>
<evidence type="ECO:0000256" key="1">
    <source>
        <dbReference type="ARBA" id="ARBA00000448"/>
    </source>
</evidence>
<keyword evidence="4 11" id="KW-0378">Hydrolase</keyword>
<dbReference type="InterPro" id="IPR017853">
    <property type="entry name" value="GH"/>
</dbReference>
<dbReference type="PANTHER" id="PTHR10353:SF36">
    <property type="entry name" value="LP05116P"/>
    <property type="match status" value="1"/>
</dbReference>
<dbReference type="STRING" id="285351.SAMN04488035_2311"/>
<keyword evidence="6" id="KW-0119">Carbohydrate metabolism</keyword>
<dbReference type="GO" id="GO:0008422">
    <property type="term" value="F:beta-glucosidase activity"/>
    <property type="evidence" value="ECO:0007669"/>
    <property type="project" value="UniProtKB-EC"/>
</dbReference>
<dbReference type="OrthoDB" id="9765195at2"/>
<evidence type="ECO:0000256" key="10">
    <source>
        <dbReference type="PIRSR" id="PIRSR617736-2"/>
    </source>
</evidence>
<dbReference type="GO" id="GO:0030245">
    <property type="term" value="P:cellulose catabolic process"/>
    <property type="evidence" value="ECO:0007669"/>
    <property type="project" value="UniProtKB-KW"/>
</dbReference>
<keyword evidence="5" id="KW-0136">Cellulose degradation</keyword>
<keyword evidence="7 11" id="KW-0326">Glycosidase</keyword>
<feature type="binding site" evidence="10">
    <location>
        <position position="196"/>
    </location>
    <ligand>
        <name>substrate</name>
    </ligand>
</feature>
<gene>
    <name evidence="12" type="ORF">SAMN04488035_2311</name>
</gene>
<evidence type="ECO:0000256" key="5">
    <source>
        <dbReference type="ARBA" id="ARBA00023001"/>
    </source>
</evidence>
<dbReference type="PANTHER" id="PTHR10353">
    <property type="entry name" value="GLYCOSYL HYDROLASE"/>
    <property type="match status" value="1"/>
</dbReference>
<dbReference type="InterPro" id="IPR033132">
    <property type="entry name" value="GH_1_N_CS"/>
</dbReference>
<evidence type="ECO:0000256" key="9">
    <source>
        <dbReference type="PIRSR" id="PIRSR617736-1"/>
    </source>
</evidence>
<dbReference type="GO" id="GO:0005829">
    <property type="term" value="C:cytosol"/>
    <property type="evidence" value="ECO:0007669"/>
    <property type="project" value="TreeGrafter"/>
</dbReference>
<dbReference type="EC" id="3.2.1.21" evidence="3 11"/>
<organism evidence="12 13">
    <name type="scientific">Flavimobilis marinus</name>
    <dbReference type="NCBI Taxonomy" id="285351"/>
    <lineage>
        <taxon>Bacteria</taxon>
        <taxon>Bacillati</taxon>
        <taxon>Actinomycetota</taxon>
        <taxon>Actinomycetes</taxon>
        <taxon>Micrococcales</taxon>
        <taxon>Jonesiaceae</taxon>
        <taxon>Flavimobilis</taxon>
    </lineage>
</organism>
<evidence type="ECO:0000256" key="2">
    <source>
        <dbReference type="ARBA" id="ARBA00010838"/>
    </source>
</evidence>
<feature type="binding site" evidence="10">
    <location>
        <begin position="457"/>
        <end position="458"/>
    </location>
    <ligand>
        <name>substrate</name>
    </ligand>
</feature>
<dbReference type="AlphaFoldDB" id="A0A1I2HGN4"/>
<dbReference type="FunFam" id="3.20.20.80:FF:000004">
    <property type="entry name" value="Beta-glucosidase 6-phospho-beta-glucosidase"/>
    <property type="match status" value="1"/>
</dbReference>
<dbReference type="Proteomes" id="UP000198520">
    <property type="component" value="Unassembled WGS sequence"/>
</dbReference>
<feature type="binding site" evidence="10">
    <location>
        <position position="450"/>
    </location>
    <ligand>
        <name>substrate</name>
    </ligand>
</feature>
<keyword evidence="13" id="KW-1185">Reference proteome</keyword>
<dbReference type="PRINTS" id="PR00131">
    <property type="entry name" value="GLHYDRLASE1"/>
</dbReference>
<evidence type="ECO:0000256" key="11">
    <source>
        <dbReference type="RuleBase" id="RU361175"/>
    </source>
</evidence>
<comment type="similarity">
    <text evidence="2 11">Belongs to the glycosyl hydrolase 1 family.</text>
</comment>
<accession>A0A1I2HGN4</accession>
<dbReference type="EMBL" id="FONZ01000004">
    <property type="protein sequence ID" value="SFF28573.1"/>
    <property type="molecule type" value="Genomic_DNA"/>
</dbReference>
<dbReference type="SUPFAM" id="SSF51445">
    <property type="entry name" value="(Trans)glycosidases"/>
    <property type="match status" value="1"/>
</dbReference>
<feature type="binding site" evidence="10">
    <location>
        <position position="152"/>
    </location>
    <ligand>
        <name>substrate</name>
    </ligand>
</feature>
<dbReference type="InterPro" id="IPR017736">
    <property type="entry name" value="Glyco_hydro_1_beta-glucosidase"/>
</dbReference>
<evidence type="ECO:0000256" key="3">
    <source>
        <dbReference type="ARBA" id="ARBA00012744"/>
    </source>
</evidence>
<dbReference type="RefSeq" id="WP_093378863.1">
    <property type="nucleotide sequence ID" value="NZ_BNAN01000004.1"/>
</dbReference>
<sequence>MSTFLDQPAATLAPDAVSPGLAPDALPASLSSLPPDFVWGTATASYQIEGSVTAGGRTPSIWDTYSHTPGRVHDGDHGDVADDHFLRYREDVALMKDLGLQAYRFSIAWPRITPHVTADSLGPVSEEGLDFYSRLLDELLAAGITPAATLYHWDLPQALEDAGGWPARATAERFAEYAGLVAARLGDRIDSFITLNEPWCSAYLGYGSGVHAPGRTDHADALAAVHHLNLAHGLATTAIRAERPDAQVGVTLNLAWVRPADADSPADVAAAHRIDGLQNRVFLDPMLDGTYPQDILDATSSVTDWSFVHDGDLAAIHQPLDFVGVNYYSPTVVRAYDGVGLREEADGHGDGAVSAWPACEDIEFPAQPGPYTDMGWSIDARGMSELLLRMHREHPGLDLYVTENGSAFPDHVQPDGSVQDDDRISYLRDHIEAVAHAVREGAPVRGYYVWSFLDNFEWARGYTKRFGIVRVNYETQERTPKASAHWYAGLIGEHTAKD</sequence>
<evidence type="ECO:0000256" key="8">
    <source>
        <dbReference type="ARBA" id="ARBA00023326"/>
    </source>
</evidence>
<feature type="binding site" evidence="10">
    <location>
        <position position="328"/>
    </location>
    <ligand>
        <name>substrate</name>
    </ligand>
</feature>
<protein>
    <recommendedName>
        <fullName evidence="3 11">Beta-glucosidase</fullName>
        <ecNumber evidence="3 11">3.2.1.21</ecNumber>
    </recommendedName>
</protein>
<dbReference type="PROSITE" id="PS00653">
    <property type="entry name" value="GLYCOSYL_HYDROL_F1_2"/>
    <property type="match status" value="1"/>
</dbReference>
<comment type="catalytic activity">
    <reaction evidence="1 11">
        <text>Hydrolysis of terminal, non-reducing beta-D-glucosyl residues with release of beta-D-glucose.</text>
        <dbReference type="EC" id="3.2.1.21"/>
    </reaction>
</comment>
<feature type="binding site" evidence="10">
    <location>
        <position position="47"/>
    </location>
    <ligand>
        <name>substrate</name>
    </ligand>
</feature>
<dbReference type="NCBIfam" id="TIGR03356">
    <property type="entry name" value="BGL"/>
    <property type="match status" value="1"/>
</dbReference>
<evidence type="ECO:0000256" key="4">
    <source>
        <dbReference type="ARBA" id="ARBA00022801"/>
    </source>
</evidence>
<feature type="active site" description="Nucleophile" evidence="9">
    <location>
        <position position="403"/>
    </location>
</feature>
<dbReference type="InterPro" id="IPR001360">
    <property type="entry name" value="Glyco_hydro_1"/>
</dbReference>
<evidence type="ECO:0000313" key="13">
    <source>
        <dbReference type="Proteomes" id="UP000198520"/>
    </source>
</evidence>
<evidence type="ECO:0000313" key="12">
    <source>
        <dbReference type="EMBL" id="SFF28573.1"/>
    </source>
</evidence>
<dbReference type="Pfam" id="PF00232">
    <property type="entry name" value="Glyco_hydro_1"/>
    <property type="match status" value="1"/>
</dbReference>
<keyword evidence="8" id="KW-0624">Polysaccharide degradation</keyword>
<proteinExistence type="inferred from homology"/>